<reference evidence="10 11" key="1">
    <citation type="submission" date="2019-09" db="EMBL/GenBank/DDBJ databases">
        <title>Bird 10,000 Genomes (B10K) Project - Family phase.</title>
        <authorList>
            <person name="Zhang G."/>
        </authorList>
    </citation>
    <scope>NUCLEOTIDE SEQUENCE [LARGE SCALE GENOMIC DNA]</scope>
    <source>
        <strain evidence="10">B10K-DU-001-48</strain>
        <tissue evidence="10">Muscle</tissue>
    </source>
</reference>
<dbReference type="Gene3D" id="1.10.10.200">
    <property type="match status" value="1"/>
</dbReference>
<keyword evidence="7" id="KW-0378">Hydrolase</keyword>
<dbReference type="Pfam" id="PF02022">
    <property type="entry name" value="Integrase_Zn"/>
    <property type="match status" value="1"/>
</dbReference>
<dbReference type="InterPro" id="IPR036397">
    <property type="entry name" value="RNaseH_sf"/>
</dbReference>
<evidence type="ECO:0000256" key="6">
    <source>
        <dbReference type="ARBA" id="ARBA00022759"/>
    </source>
</evidence>
<dbReference type="PROSITE" id="PS50994">
    <property type="entry name" value="INTEGRASE"/>
    <property type="match status" value="1"/>
</dbReference>
<dbReference type="InterPro" id="IPR003308">
    <property type="entry name" value="Integrase_Zn-bd_dom_N"/>
</dbReference>
<dbReference type="EMBL" id="VXAD01011333">
    <property type="protein sequence ID" value="NXJ28694.1"/>
    <property type="molecule type" value="Genomic_DNA"/>
</dbReference>
<keyword evidence="4" id="KW-0540">Nuclease</keyword>
<dbReference type="AlphaFoldDB" id="A0A7L0A498"/>
<evidence type="ECO:0000256" key="8">
    <source>
        <dbReference type="ARBA" id="ARBA00022918"/>
    </source>
</evidence>
<dbReference type="GO" id="GO:0004519">
    <property type="term" value="F:endonuclease activity"/>
    <property type="evidence" value="ECO:0007669"/>
    <property type="project" value="UniProtKB-KW"/>
</dbReference>
<dbReference type="InterPro" id="IPR012337">
    <property type="entry name" value="RNaseH-like_sf"/>
</dbReference>
<dbReference type="GO" id="GO:0016787">
    <property type="term" value="F:hydrolase activity"/>
    <property type="evidence" value="ECO:0007669"/>
    <property type="project" value="UniProtKB-KW"/>
</dbReference>
<keyword evidence="3" id="KW-0548">Nucleotidyltransferase</keyword>
<dbReference type="EC" id="2.7.7.49" evidence="1"/>
<dbReference type="PANTHER" id="PTHR41694">
    <property type="entry name" value="ENDOGENOUS RETROVIRUS GROUP K MEMBER POL PROTEIN"/>
    <property type="match status" value="1"/>
</dbReference>
<proteinExistence type="predicted"/>
<feature type="non-terminal residue" evidence="10">
    <location>
        <position position="1"/>
    </location>
</feature>
<evidence type="ECO:0000256" key="3">
    <source>
        <dbReference type="ARBA" id="ARBA00022695"/>
    </source>
</evidence>
<evidence type="ECO:0000313" key="11">
    <source>
        <dbReference type="Proteomes" id="UP000537234"/>
    </source>
</evidence>
<dbReference type="Gene3D" id="3.30.420.10">
    <property type="entry name" value="Ribonuclease H-like superfamily/Ribonuclease H"/>
    <property type="match status" value="1"/>
</dbReference>
<dbReference type="PANTHER" id="PTHR41694:SF3">
    <property type="entry name" value="RNA-DIRECTED DNA POLYMERASE-RELATED"/>
    <property type="match status" value="1"/>
</dbReference>
<evidence type="ECO:0000256" key="7">
    <source>
        <dbReference type="ARBA" id="ARBA00022801"/>
    </source>
</evidence>
<accession>A0A7L0A498</accession>
<dbReference type="GO" id="GO:0035613">
    <property type="term" value="F:RNA stem-loop binding"/>
    <property type="evidence" value="ECO:0007669"/>
    <property type="project" value="TreeGrafter"/>
</dbReference>
<dbReference type="InterPro" id="IPR001584">
    <property type="entry name" value="Integrase_cat-core"/>
</dbReference>
<dbReference type="GO" id="GO:0003964">
    <property type="term" value="F:RNA-directed DNA polymerase activity"/>
    <property type="evidence" value="ECO:0007669"/>
    <property type="project" value="UniProtKB-KW"/>
</dbReference>
<evidence type="ECO:0000256" key="5">
    <source>
        <dbReference type="ARBA" id="ARBA00022723"/>
    </source>
</evidence>
<gene>
    <name evidence="10" type="primary">Ervk7_2</name>
    <name evidence="10" type="ORF">DICMEG_R15887</name>
</gene>
<sequence>MVISNTLPKIFEQAKLSHAFFHQNTQALIRISKDQVKAIVSACLDCQLMQLPVSTEAVNPRGLQSLQLWQTDITKYPSFGRFKNVHVSVDTFSGADFASLHTGETAKHACQHFLQAFVSLGIPQEIKTDNGPTY</sequence>
<evidence type="ECO:0000256" key="1">
    <source>
        <dbReference type="ARBA" id="ARBA00012493"/>
    </source>
</evidence>
<organism evidence="10 11">
    <name type="scientific">Dicrurus megarhynchus</name>
    <dbReference type="NCBI Taxonomy" id="450177"/>
    <lineage>
        <taxon>Eukaryota</taxon>
        <taxon>Metazoa</taxon>
        <taxon>Chordata</taxon>
        <taxon>Craniata</taxon>
        <taxon>Vertebrata</taxon>
        <taxon>Euteleostomi</taxon>
        <taxon>Archelosauria</taxon>
        <taxon>Archosauria</taxon>
        <taxon>Dinosauria</taxon>
        <taxon>Saurischia</taxon>
        <taxon>Theropoda</taxon>
        <taxon>Coelurosauria</taxon>
        <taxon>Aves</taxon>
        <taxon>Neognathae</taxon>
        <taxon>Neoaves</taxon>
        <taxon>Telluraves</taxon>
        <taxon>Australaves</taxon>
        <taxon>Passeriformes</taxon>
        <taxon>Corvoidea</taxon>
        <taxon>Dicruridae</taxon>
        <taxon>Dicrurus</taxon>
    </lineage>
</organism>
<dbReference type="Proteomes" id="UP000537234">
    <property type="component" value="Unassembled WGS sequence"/>
</dbReference>
<keyword evidence="2" id="KW-0808">Transferase</keyword>
<evidence type="ECO:0000256" key="4">
    <source>
        <dbReference type="ARBA" id="ARBA00022722"/>
    </source>
</evidence>
<keyword evidence="11" id="KW-1185">Reference proteome</keyword>
<evidence type="ECO:0000313" key="10">
    <source>
        <dbReference type="EMBL" id="NXJ28694.1"/>
    </source>
</evidence>
<evidence type="ECO:0000256" key="2">
    <source>
        <dbReference type="ARBA" id="ARBA00022679"/>
    </source>
</evidence>
<dbReference type="GO" id="GO:0015074">
    <property type="term" value="P:DNA integration"/>
    <property type="evidence" value="ECO:0007669"/>
    <property type="project" value="InterPro"/>
</dbReference>
<dbReference type="SUPFAM" id="SSF53098">
    <property type="entry name" value="Ribonuclease H-like"/>
    <property type="match status" value="1"/>
</dbReference>
<comment type="caution">
    <text evidence="10">The sequence shown here is derived from an EMBL/GenBank/DDBJ whole genome shotgun (WGS) entry which is preliminary data.</text>
</comment>
<keyword evidence="8" id="KW-0695">RNA-directed DNA polymerase</keyword>
<evidence type="ECO:0000259" key="9">
    <source>
        <dbReference type="PROSITE" id="PS50994"/>
    </source>
</evidence>
<dbReference type="Pfam" id="PF00665">
    <property type="entry name" value="rve"/>
    <property type="match status" value="1"/>
</dbReference>
<keyword evidence="5" id="KW-0479">Metal-binding</keyword>
<protein>
    <recommendedName>
        <fullName evidence="1">RNA-directed DNA polymerase</fullName>
        <ecNumber evidence="1">2.7.7.49</ecNumber>
    </recommendedName>
</protein>
<dbReference type="InterPro" id="IPR017856">
    <property type="entry name" value="Integrase-like_N"/>
</dbReference>
<feature type="non-terminal residue" evidence="10">
    <location>
        <position position="134"/>
    </location>
</feature>
<keyword evidence="6" id="KW-0255">Endonuclease</keyword>
<dbReference type="SUPFAM" id="SSF46919">
    <property type="entry name" value="N-terminal Zn binding domain of HIV integrase"/>
    <property type="match status" value="1"/>
</dbReference>
<name>A0A7L0A498_9CORV</name>
<feature type="domain" description="Integrase catalytic" evidence="9">
    <location>
        <begin position="56"/>
        <end position="134"/>
    </location>
</feature>
<dbReference type="GO" id="GO:0008270">
    <property type="term" value="F:zinc ion binding"/>
    <property type="evidence" value="ECO:0007669"/>
    <property type="project" value="InterPro"/>
</dbReference>